<feature type="non-terminal residue" evidence="1">
    <location>
        <position position="1"/>
    </location>
</feature>
<dbReference type="AlphaFoldDB" id="A0A1B6E396"/>
<dbReference type="EMBL" id="GEDC01004907">
    <property type="protein sequence ID" value="JAS32391.1"/>
    <property type="molecule type" value="Transcribed_RNA"/>
</dbReference>
<gene>
    <name evidence="1" type="ORF">g.25788</name>
</gene>
<protein>
    <submittedName>
        <fullName evidence="1">Uncharacterized protein</fullName>
    </submittedName>
</protein>
<proteinExistence type="predicted"/>
<name>A0A1B6E396_9HEMI</name>
<evidence type="ECO:0000313" key="1">
    <source>
        <dbReference type="EMBL" id="JAS32391.1"/>
    </source>
</evidence>
<reference evidence="1" key="1">
    <citation type="submission" date="2015-12" db="EMBL/GenBank/DDBJ databases">
        <title>De novo transcriptome assembly of four potential Pierce s Disease insect vectors from Arizona vineyards.</title>
        <authorList>
            <person name="Tassone E.E."/>
        </authorList>
    </citation>
    <scope>NUCLEOTIDE SEQUENCE</scope>
</reference>
<organism evidence="1">
    <name type="scientific">Clastoptera arizonana</name>
    <name type="common">Arizona spittle bug</name>
    <dbReference type="NCBI Taxonomy" id="38151"/>
    <lineage>
        <taxon>Eukaryota</taxon>
        <taxon>Metazoa</taxon>
        <taxon>Ecdysozoa</taxon>
        <taxon>Arthropoda</taxon>
        <taxon>Hexapoda</taxon>
        <taxon>Insecta</taxon>
        <taxon>Pterygota</taxon>
        <taxon>Neoptera</taxon>
        <taxon>Paraneoptera</taxon>
        <taxon>Hemiptera</taxon>
        <taxon>Auchenorrhyncha</taxon>
        <taxon>Cercopoidea</taxon>
        <taxon>Clastopteridae</taxon>
        <taxon>Clastoptera</taxon>
    </lineage>
</organism>
<accession>A0A1B6E396</accession>
<sequence length="153" mass="17564">LYEQKVTNMELIFKLIVYFTCCELIFGHIDLQCSCGIGYNSTLSAYFPDYQSGVLRDVTDMKGKKLRTLQDYLDGRADYVTGAMDRHLNLTYGTSVCIPELNQHFRRPIDIQVRDTDPELDGLGLSRIDICVRTEADSYDHSVNTRIRVVVQR</sequence>